<evidence type="ECO:0000256" key="1">
    <source>
        <dbReference type="ARBA" id="ARBA00004167"/>
    </source>
</evidence>
<keyword evidence="4 6" id="KW-0472">Membrane</keyword>
<dbReference type="GO" id="GO:0071944">
    <property type="term" value="C:cell periphery"/>
    <property type="evidence" value="ECO:0007669"/>
    <property type="project" value="UniProtKB-ARBA"/>
</dbReference>
<dbReference type="eggNOG" id="ENOG502SBXC">
    <property type="taxonomic scope" value="Eukaryota"/>
</dbReference>
<dbReference type="STRING" id="1262450.S3CBB4"/>
<gene>
    <name evidence="7" type="ORF">F503_06987</name>
</gene>
<keyword evidence="3 6" id="KW-1133">Transmembrane helix</keyword>
<feature type="compositionally biased region" description="Low complexity" evidence="5">
    <location>
        <begin position="320"/>
        <end position="329"/>
    </location>
</feature>
<dbReference type="Proteomes" id="UP000016923">
    <property type="component" value="Unassembled WGS sequence"/>
</dbReference>
<evidence type="ECO:0000313" key="7">
    <source>
        <dbReference type="EMBL" id="EPE09211.1"/>
    </source>
</evidence>
<accession>S3CBB4</accession>
<feature type="region of interest" description="Disordered" evidence="5">
    <location>
        <begin position="316"/>
        <end position="384"/>
    </location>
</feature>
<feature type="compositionally biased region" description="Polar residues" evidence="5">
    <location>
        <begin position="330"/>
        <end position="361"/>
    </location>
</feature>
<dbReference type="OMA" id="QECANSD"/>
<evidence type="ECO:0000256" key="3">
    <source>
        <dbReference type="ARBA" id="ARBA00022989"/>
    </source>
</evidence>
<evidence type="ECO:0000256" key="5">
    <source>
        <dbReference type="SAM" id="MobiDB-lite"/>
    </source>
</evidence>
<dbReference type="VEuPathDB" id="FungiDB:F503_06987"/>
<protein>
    <submittedName>
        <fullName evidence="7">Uncharacterized protein</fullName>
    </submittedName>
</protein>
<keyword evidence="8" id="KW-1185">Reference proteome</keyword>
<feature type="region of interest" description="Disordered" evidence="5">
    <location>
        <begin position="197"/>
        <end position="249"/>
    </location>
</feature>
<proteinExistence type="predicted"/>
<feature type="compositionally biased region" description="Low complexity" evidence="5">
    <location>
        <begin position="401"/>
        <end position="420"/>
    </location>
</feature>
<feature type="compositionally biased region" description="Polar residues" evidence="5">
    <location>
        <begin position="370"/>
        <end position="384"/>
    </location>
</feature>
<keyword evidence="2 6" id="KW-0812">Transmembrane</keyword>
<dbReference type="PANTHER" id="PTHR15549:SF30">
    <property type="entry name" value="MID2 DOMAIN-CONTAINING PROTEIN"/>
    <property type="match status" value="1"/>
</dbReference>
<comment type="subcellular location">
    <subcellularLocation>
        <location evidence="1">Membrane</location>
        <topology evidence="1">Single-pass membrane protein</topology>
    </subcellularLocation>
</comment>
<feature type="compositionally biased region" description="Polar residues" evidence="5">
    <location>
        <begin position="235"/>
        <end position="248"/>
    </location>
</feature>
<feature type="region of interest" description="Disordered" evidence="5">
    <location>
        <begin position="66"/>
        <end position="142"/>
    </location>
</feature>
<reference evidence="7 8" key="1">
    <citation type="journal article" date="2013" name="BMC Genomics">
        <title>The genome and transcriptome of the pine saprophyte Ophiostoma piceae, and a comparison with the bark beetle-associated pine pathogen Grosmannia clavigera.</title>
        <authorList>
            <person name="Haridas S."/>
            <person name="Wang Y."/>
            <person name="Lim L."/>
            <person name="Massoumi Alamouti S."/>
            <person name="Jackman S."/>
            <person name="Docking R."/>
            <person name="Robertson G."/>
            <person name="Birol I."/>
            <person name="Bohlmann J."/>
            <person name="Breuil C."/>
        </authorList>
    </citation>
    <scope>NUCLEOTIDE SEQUENCE [LARGE SCALE GENOMIC DNA]</scope>
    <source>
        <strain evidence="7 8">UAMH 11346</strain>
    </source>
</reference>
<feature type="compositionally biased region" description="Basic and acidic residues" evidence="5">
    <location>
        <begin position="199"/>
        <end position="217"/>
    </location>
</feature>
<dbReference type="HOGENOM" id="CLU_627265_0_0_1"/>
<dbReference type="EMBL" id="KE148147">
    <property type="protein sequence ID" value="EPE09211.1"/>
    <property type="molecule type" value="Genomic_DNA"/>
</dbReference>
<dbReference type="PANTHER" id="PTHR15549">
    <property type="entry name" value="PAIRED IMMUNOGLOBULIN-LIKE TYPE 2 RECEPTOR"/>
    <property type="match status" value="1"/>
</dbReference>
<dbReference type="InterPro" id="IPR051694">
    <property type="entry name" value="Immunoregulatory_rcpt-like"/>
</dbReference>
<sequence length="449" mass="46304">MRFHPLFPRYVNCPAGSQYYVCSASDYNGCCKVDACHYDDGCPADESVVGTTIGAATTATTATPATTTTAAATTATPAATTTSAEPTTTAATTISAEPTTSTTQEPTSTVQPLTESSTTPTTTPTTATPTSGTSTTADRVSVTTATATATTTFIPAPAASSSKSFPKGAIGGIAAAVVLVVLAIAAFLLFRRRRKQAMQKKDANNGSDERMLSDDSKPGAPTPTMSPMGEKGVFQSPTPMSTASTPAFNGNDGFIKSPVEMYGSPANSAVLFGELDGSEAAIARYGPYGARLKGVVHPAIAELDSTTHSRVELETPLPTPASTPQSTPQIGSNSPNLSLMSGSNGGRSTLVSSWRSSTRTMGTDVIAEEQPSNVSLMGSPTLGSDQEQQFVPLVYDAQGEALPVQQQQQPNEGQGQPAGPVTDSPRSNLDLSQNERGNGVHVASWNAYQ</sequence>
<feature type="compositionally biased region" description="Polar residues" evidence="5">
    <location>
        <begin position="424"/>
        <end position="436"/>
    </location>
</feature>
<evidence type="ECO:0000256" key="6">
    <source>
        <dbReference type="SAM" id="Phobius"/>
    </source>
</evidence>
<evidence type="ECO:0000256" key="4">
    <source>
        <dbReference type="ARBA" id="ARBA00023136"/>
    </source>
</evidence>
<name>S3CBB4_OPHP1</name>
<organism evidence="7 8">
    <name type="scientific">Ophiostoma piceae (strain UAMH 11346)</name>
    <name type="common">Sap stain fungus</name>
    <dbReference type="NCBI Taxonomy" id="1262450"/>
    <lineage>
        <taxon>Eukaryota</taxon>
        <taxon>Fungi</taxon>
        <taxon>Dikarya</taxon>
        <taxon>Ascomycota</taxon>
        <taxon>Pezizomycotina</taxon>
        <taxon>Sordariomycetes</taxon>
        <taxon>Sordariomycetidae</taxon>
        <taxon>Ophiostomatales</taxon>
        <taxon>Ophiostomataceae</taxon>
        <taxon>Ophiostoma</taxon>
    </lineage>
</organism>
<feature type="transmembrane region" description="Helical" evidence="6">
    <location>
        <begin position="169"/>
        <end position="190"/>
    </location>
</feature>
<evidence type="ECO:0000256" key="2">
    <source>
        <dbReference type="ARBA" id="ARBA00022692"/>
    </source>
</evidence>
<dbReference type="OrthoDB" id="4728302at2759"/>
<evidence type="ECO:0000313" key="8">
    <source>
        <dbReference type="Proteomes" id="UP000016923"/>
    </source>
</evidence>
<dbReference type="GO" id="GO:0016020">
    <property type="term" value="C:membrane"/>
    <property type="evidence" value="ECO:0007669"/>
    <property type="project" value="UniProtKB-SubCell"/>
</dbReference>
<dbReference type="AlphaFoldDB" id="S3CBB4"/>
<feature type="region of interest" description="Disordered" evidence="5">
    <location>
        <begin position="401"/>
        <end position="449"/>
    </location>
</feature>